<keyword evidence="3" id="KW-1185">Reference proteome</keyword>
<protein>
    <submittedName>
        <fullName evidence="2">Uncharacterized protein</fullName>
    </submittedName>
</protein>
<feature type="compositionally biased region" description="Basic and acidic residues" evidence="1">
    <location>
        <begin position="58"/>
        <end position="73"/>
    </location>
</feature>
<feature type="region of interest" description="Disordered" evidence="1">
    <location>
        <begin position="291"/>
        <end position="315"/>
    </location>
</feature>
<feature type="compositionally biased region" description="Acidic residues" evidence="1">
    <location>
        <begin position="293"/>
        <end position="315"/>
    </location>
</feature>
<dbReference type="Proteomes" id="UP001365542">
    <property type="component" value="Unassembled WGS sequence"/>
</dbReference>
<evidence type="ECO:0000313" key="2">
    <source>
        <dbReference type="EMBL" id="KAK6540511.1"/>
    </source>
</evidence>
<proteinExistence type="predicted"/>
<feature type="compositionally biased region" description="Polar residues" evidence="1">
    <location>
        <begin position="39"/>
        <end position="57"/>
    </location>
</feature>
<reference evidence="2 3" key="1">
    <citation type="submission" date="2019-10" db="EMBL/GenBank/DDBJ databases">
        <authorList>
            <person name="Palmer J.M."/>
        </authorList>
    </citation>
    <scope>NUCLEOTIDE SEQUENCE [LARGE SCALE GENOMIC DNA]</scope>
    <source>
        <strain evidence="2 3">TWF694</strain>
    </source>
</reference>
<feature type="compositionally biased region" description="Basic and acidic residues" evidence="1">
    <location>
        <begin position="123"/>
        <end position="134"/>
    </location>
</feature>
<evidence type="ECO:0000313" key="3">
    <source>
        <dbReference type="Proteomes" id="UP001365542"/>
    </source>
</evidence>
<feature type="compositionally biased region" description="Polar residues" evidence="1">
    <location>
        <begin position="99"/>
        <end position="109"/>
    </location>
</feature>
<evidence type="ECO:0000256" key="1">
    <source>
        <dbReference type="SAM" id="MobiDB-lite"/>
    </source>
</evidence>
<organism evidence="2 3">
    <name type="scientific">Orbilia ellipsospora</name>
    <dbReference type="NCBI Taxonomy" id="2528407"/>
    <lineage>
        <taxon>Eukaryota</taxon>
        <taxon>Fungi</taxon>
        <taxon>Dikarya</taxon>
        <taxon>Ascomycota</taxon>
        <taxon>Pezizomycotina</taxon>
        <taxon>Orbiliomycetes</taxon>
        <taxon>Orbiliales</taxon>
        <taxon>Orbiliaceae</taxon>
        <taxon>Orbilia</taxon>
    </lineage>
</organism>
<name>A0AAV9XEZ1_9PEZI</name>
<sequence>MVLELLASVYTKASTVLTKPSFLKMSELELKQERPGCDTLNSHTPPQSQNSKTVNTNDHTKNIKFEKSNKKEDLESDADQENEAPKSNIAATEKKKTNNIKIEQTSTPIEGNKTTRKRGRPKMTNEEREDKAKKLKTEVKPQLTLLVKKESTEKPSTIKKEGTDASEKKAARSKKGISGFQFTPAHDGFLRDIFTNSKNEKLSLAERYERFEAIFQTGISQNSFRFRWYKLRDIGTFLTGEEETKLKDAIKTTKATEKDISKVLKEYSKGGEDTTKISHAYVLKKMKEWKIEDEGEDQEGSEEDENEGSKEEEED</sequence>
<dbReference type="EMBL" id="JAVHJO010000005">
    <property type="protein sequence ID" value="KAK6540511.1"/>
    <property type="molecule type" value="Genomic_DNA"/>
</dbReference>
<feature type="compositionally biased region" description="Basic and acidic residues" evidence="1">
    <location>
        <begin position="150"/>
        <end position="170"/>
    </location>
</feature>
<accession>A0AAV9XEZ1</accession>
<feature type="region of interest" description="Disordered" evidence="1">
    <location>
        <begin position="34"/>
        <end position="134"/>
    </location>
</feature>
<gene>
    <name evidence="2" type="ORF">TWF694_009302</name>
</gene>
<feature type="region of interest" description="Disordered" evidence="1">
    <location>
        <begin position="150"/>
        <end position="172"/>
    </location>
</feature>
<dbReference type="AlphaFoldDB" id="A0AAV9XEZ1"/>
<comment type="caution">
    <text evidence="2">The sequence shown here is derived from an EMBL/GenBank/DDBJ whole genome shotgun (WGS) entry which is preliminary data.</text>
</comment>